<dbReference type="InterPro" id="IPR052042">
    <property type="entry name" value="Tail_sheath_structural"/>
</dbReference>
<dbReference type="EMBL" id="CP154834">
    <property type="protein sequence ID" value="XAO73693.1"/>
    <property type="molecule type" value="Genomic_DNA"/>
</dbReference>
<protein>
    <submittedName>
        <fullName evidence="2">Uncharacterized protein</fullName>
    </submittedName>
</protein>
<keyword evidence="3" id="KW-1185">Reference proteome</keyword>
<feature type="transmembrane region" description="Helical" evidence="1">
    <location>
        <begin position="138"/>
        <end position="159"/>
    </location>
</feature>
<dbReference type="Proteomes" id="UP001463665">
    <property type="component" value="Chromosome"/>
</dbReference>
<accession>A0AAU6WM81</accession>
<keyword evidence="1" id="KW-1133">Transmembrane helix</keyword>
<reference evidence="2 3" key="1">
    <citation type="submission" date="2024-04" db="EMBL/GenBank/DDBJ databases">
        <title>Genome sequencing and assembly of rice foliar adapted Chryseobacterium endophyticum OsEnb-ALM-A6.</title>
        <authorList>
            <person name="Kumar S."/>
            <person name="Javed M."/>
            <person name="Chouhan V."/>
            <person name="Charishma K."/>
            <person name="Patel A."/>
            <person name="Kumar M."/>
            <person name="Sahu K.P."/>
            <person name="Kumar A."/>
        </authorList>
    </citation>
    <scope>NUCLEOTIDE SEQUENCE [LARGE SCALE GENOMIC DNA]</scope>
    <source>
        <strain evidence="2 3">OsEnb-ALM-A6</strain>
    </source>
</reference>
<evidence type="ECO:0000313" key="3">
    <source>
        <dbReference type="Proteomes" id="UP001463665"/>
    </source>
</evidence>
<dbReference type="Gene3D" id="3.40.50.11780">
    <property type="match status" value="1"/>
</dbReference>
<dbReference type="AlphaFoldDB" id="A0AAU6WM81"/>
<keyword evidence="1" id="KW-0812">Transmembrane</keyword>
<sequence>MNYKTPGVYVEELAKFPPSVAQVETAIPAFVGYTAKGPQKPTRISSMLEYENLFGKANQEDFAVAFKDGVATATQTSVSDYKMYYAMQMYFANGGGPCYIVSVGNYTDPVMADSTNPADKTLLIGLELLKKKTSRHSLFSRIFKVLLLMLMMLLLQLLWKR</sequence>
<proteinExistence type="predicted"/>
<gene>
    <name evidence="2" type="ORF">AAFP95_18530</name>
</gene>
<evidence type="ECO:0000313" key="2">
    <source>
        <dbReference type="EMBL" id="XAO73693.1"/>
    </source>
</evidence>
<dbReference type="RefSeq" id="WP_345766101.1">
    <property type="nucleotide sequence ID" value="NZ_CP154834.1"/>
</dbReference>
<evidence type="ECO:0000256" key="1">
    <source>
        <dbReference type="SAM" id="Phobius"/>
    </source>
</evidence>
<dbReference type="PANTHER" id="PTHR35861:SF1">
    <property type="entry name" value="PHAGE TAIL SHEATH PROTEIN"/>
    <property type="match status" value="1"/>
</dbReference>
<organism evidence="2 3">
    <name type="scientific">Chryseobacterium endophyticum</name>
    <dbReference type="NCBI Taxonomy" id="1854762"/>
    <lineage>
        <taxon>Bacteria</taxon>
        <taxon>Pseudomonadati</taxon>
        <taxon>Bacteroidota</taxon>
        <taxon>Flavobacteriia</taxon>
        <taxon>Flavobacteriales</taxon>
        <taxon>Weeksellaceae</taxon>
        <taxon>Chryseobacterium group</taxon>
        <taxon>Chryseobacterium</taxon>
    </lineage>
</organism>
<keyword evidence="1" id="KW-0472">Membrane</keyword>
<dbReference type="PANTHER" id="PTHR35861">
    <property type="match status" value="1"/>
</dbReference>
<name>A0AAU6WM81_9FLAO</name>